<dbReference type="Proteomes" id="UP000235826">
    <property type="component" value="Chromosome"/>
</dbReference>
<sequence>MIIKAKITPILNKMYKILLALIIIFPLNVFSQKLGCKEKLEAQLLSKIKPYKSKNLVPYYLEKDKKWGFLHKESRKKITEPIFKKPIFFNPRLVADHAFETKGNEDGCYTILHGSKKNYDVYYVSEGDYGISEQVHNESFKEAGNNREMINNDISGFEVNEKGAIISYNSKYYDFNNNKARIDRYAIKFNEKYYAVVNKHENYTTTYSIINQDGNVIEGFENMRKRPIYKYTFATPEDLWFLIEIENNSLGYVFRSVNQKESTEKFKHPYSMTILPKTIGYAILVTEKGYGVMDLTTMEWRIEPSSENVFYALYYASSELLLDKNYPEHIIPEIPVEKINENRKKSNIYILNSKEQFYDLDLNLYTVKR</sequence>
<accession>A0A2K9PW26</accession>
<keyword evidence="2" id="KW-1185">Reference proteome</keyword>
<protein>
    <submittedName>
        <fullName evidence="1">Uncharacterized protein</fullName>
    </submittedName>
</protein>
<dbReference type="EMBL" id="CP025791">
    <property type="protein sequence ID" value="AUP81266.1"/>
    <property type="molecule type" value="Genomic_DNA"/>
</dbReference>
<organism evidence="1 2">
    <name type="scientific">Flavivirga eckloniae</name>
    <dbReference type="NCBI Taxonomy" id="1803846"/>
    <lineage>
        <taxon>Bacteria</taxon>
        <taxon>Pseudomonadati</taxon>
        <taxon>Bacteroidota</taxon>
        <taxon>Flavobacteriia</taxon>
        <taxon>Flavobacteriales</taxon>
        <taxon>Flavobacteriaceae</taxon>
        <taxon>Flavivirga</taxon>
    </lineage>
</organism>
<name>A0A2K9PW26_9FLAO</name>
<gene>
    <name evidence="1" type="ORF">C1H87_22120</name>
</gene>
<dbReference type="KEGG" id="fek:C1H87_22120"/>
<reference evidence="1 2" key="1">
    <citation type="submission" date="2018-01" db="EMBL/GenBank/DDBJ databases">
        <title>Complete genome sequence of Flavivirga eckloniae ECD14 isolated from seaweed Ecklonia cava.</title>
        <authorList>
            <person name="Lee J.H."/>
            <person name="Baik K.S."/>
            <person name="Seong C.N."/>
        </authorList>
    </citation>
    <scope>NUCLEOTIDE SEQUENCE [LARGE SCALE GENOMIC DNA]</scope>
    <source>
        <strain evidence="1 2">ECD14</strain>
    </source>
</reference>
<evidence type="ECO:0000313" key="1">
    <source>
        <dbReference type="EMBL" id="AUP81266.1"/>
    </source>
</evidence>
<evidence type="ECO:0000313" key="2">
    <source>
        <dbReference type="Proteomes" id="UP000235826"/>
    </source>
</evidence>
<dbReference type="AlphaFoldDB" id="A0A2K9PW26"/>
<proteinExistence type="predicted"/>